<evidence type="ECO:0000256" key="7">
    <source>
        <dbReference type="PIRSR" id="PIRSR002854-1"/>
    </source>
</evidence>
<dbReference type="Pfam" id="PF03180">
    <property type="entry name" value="Lipoprotein_9"/>
    <property type="match status" value="1"/>
</dbReference>
<dbReference type="PROSITE" id="PS51257">
    <property type="entry name" value="PROKAR_LIPOPROTEIN"/>
    <property type="match status" value="1"/>
</dbReference>
<name>A0AAJ1TGX2_9BACL</name>
<dbReference type="CDD" id="cd13597">
    <property type="entry name" value="PBP2_lipoprotein_Tp32"/>
    <property type="match status" value="1"/>
</dbReference>
<proteinExistence type="inferred from homology"/>
<dbReference type="AlphaFoldDB" id="A0AAJ1TGX2"/>
<gene>
    <name evidence="9" type="ORF">J2Z48_000037</name>
</gene>
<dbReference type="InterPro" id="IPR004872">
    <property type="entry name" value="Lipoprotein_NlpA"/>
</dbReference>
<feature type="lipid moiety-binding region" description="S-diacylglycerol cysteine" evidence="7">
    <location>
        <position position="20"/>
    </location>
</feature>
<keyword evidence="4" id="KW-0472">Membrane</keyword>
<feature type="chain" id="PRO_5042578764" evidence="8">
    <location>
        <begin position="20"/>
        <end position="263"/>
    </location>
</feature>
<comment type="caution">
    <text evidence="9">The sequence shown here is derived from an EMBL/GenBank/DDBJ whole genome shotgun (WGS) entry which is preliminary data.</text>
</comment>
<feature type="signal peptide" evidence="8">
    <location>
        <begin position="1"/>
        <end position="19"/>
    </location>
</feature>
<comment type="similarity">
    <text evidence="2">Belongs to the NlpA lipoprotein family.</text>
</comment>
<accession>A0AAJ1TGX2</accession>
<evidence type="ECO:0000256" key="3">
    <source>
        <dbReference type="ARBA" id="ARBA00022729"/>
    </source>
</evidence>
<keyword evidence="5" id="KW-0564">Palmitate</keyword>
<evidence type="ECO:0000256" key="4">
    <source>
        <dbReference type="ARBA" id="ARBA00023136"/>
    </source>
</evidence>
<evidence type="ECO:0000256" key="1">
    <source>
        <dbReference type="ARBA" id="ARBA00004635"/>
    </source>
</evidence>
<evidence type="ECO:0000256" key="8">
    <source>
        <dbReference type="SAM" id="SignalP"/>
    </source>
</evidence>
<evidence type="ECO:0000313" key="10">
    <source>
        <dbReference type="Proteomes" id="UP001238450"/>
    </source>
</evidence>
<dbReference type="SUPFAM" id="SSF53850">
    <property type="entry name" value="Periplasmic binding protein-like II"/>
    <property type="match status" value="1"/>
</dbReference>
<evidence type="ECO:0000256" key="5">
    <source>
        <dbReference type="ARBA" id="ARBA00023139"/>
    </source>
</evidence>
<dbReference type="Gene3D" id="3.40.190.10">
    <property type="entry name" value="Periplasmic binding protein-like II"/>
    <property type="match status" value="2"/>
</dbReference>
<evidence type="ECO:0000256" key="2">
    <source>
        <dbReference type="ARBA" id="ARBA00008973"/>
    </source>
</evidence>
<organism evidence="9 10">
    <name type="scientific">Croceifilum oryzae</name>
    <dbReference type="NCBI Taxonomy" id="1553429"/>
    <lineage>
        <taxon>Bacteria</taxon>
        <taxon>Bacillati</taxon>
        <taxon>Bacillota</taxon>
        <taxon>Bacilli</taxon>
        <taxon>Bacillales</taxon>
        <taxon>Thermoactinomycetaceae</taxon>
        <taxon>Croceifilum</taxon>
    </lineage>
</organism>
<dbReference type="EMBL" id="JAUSUV010000001">
    <property type="protein sequence ID" value="MDQ0415879.1"/>
    <property type="molecule type" value="Genomic_DNA"/>
</dbReference>
<dbReference type="PANTHER" id="PTHR30429:SF0">
    <property type="entry name" value="METHIONINE-BINDING LIPOPROTEIN METQ"/>
    <property type="match status" value="1"/>
</dbReference>
<keyword evidence="3 8" id="KW-0732">Signal</keyword>
<sequence length="263" mass="29175">MKKRWLVALITVISLLAVACGGKKEESTLTVGASQVPHAEILEHIKPQLEKEGVKLNVKVFQDYVLPNKAVEEGQLDANFFQHVPWLETTNKEKGYHIVKVAGVHIEPMGAYSKKWKEVAQIPNGATVTLPNDPSNFKRSLQLLEAKGLIKLDSPDGEKTLQSIKENPKKLQFKQLEAAMLPRTIGEVDLAVINTNYALQAKLNPIKDALFIEDKNSPYVNILAAKQGNENKDALKKLSKVLTSPEVKKFIDEKYKGAVVAAF</sequence>
<keyword evidence="6" id="KW-0449">Lipoprotein</keyword>
<dbReference type="GO" id="GO:0016020">
    <property type="term" value="C:membrane"/>
    <property type="evidence" value="ECO:0007669"/>
    <property type="project" value="UniProtKB-SubCell"/>
</dbReference>
<dbReference type="PIRSF" id="PIRSF002854">
    <property type="entry name" value="MetQ"/>
    <property type="match status" value="1"/>
</dbReference>
<evidence type="ECO:0000256" key="6">
    <source>
        <dbReference type="ARBA" id="ARBA00023288"/>
    </source>
</evidence>
<dbReference type="PANTHER" id="PTHR30429">
    <property type="entry name" value="D-METHIONINE-BINDING LIPOPROTEIN METQ"/>
    <property type="match status" value="1"/>
</dbReference>
<keyword evidence="10" id="KW-1185">Reference proteome</keyword>
<dbReference type="Proteomes" id="UP001238450">
    <property type="component" value="Unassembled WGS sequence"/>
</dbReference>
<protein>
    <submittedName>
        <fullName evidence="9">D-methionine transport system substrate-binding protein</fullName>
    </submittedName>
</protein>
<comment type="subcellular location">
    <subcellularLocation>
        <location evidence="1">Membrane</location>
        <topology evidence="1">Lipid-anchor</topology>
    </subcellularLocation>
</comment>
<reference evidence="9 10" key="1">
    <citation type="submission" date="2023-07" db="EMBL/GenBank/DDBJ databases">
        <title>Genomic Encyclopedia of Type Strains, Phase IV (KMG-IV): sequencing the most valuable type-strain genomes for metagenomic binning, comparative biology and taxonomic classification.</title>
        <authorList>
            <person name="Goeker M."/>
        </authorList>
    </citation>
    <scope>NUCLEOTIDE SEQUENCE [LARGE SCALE GENOMIC DNA]</scope>
    <source>
        <strain evidence="9 10">DSM 46876</strain>
    </source>
</reference>
<evidence type="ECO:0000313" key="9">
    <source>
        <dbReference type="EMBL" id="MDQ0415879.1"/>
    </source>
</evidence>
<dbReference type="RefSeq" id="WP_307249826.1">
    <property type="nucleotide sequence ID" value="NZ_JAUSUV010000001.1"/>
</dbReference>